<keyword evidence="2 4" id="KW-0328">Glycosyltransferase</keyword>
<gene>
    <name evidence="6" type="ORF">KI387_025641</name>
</gene>
<dbReference type="OMA" id="WPETIAN"/>
<dbReference type="CDD" id="cd03784">
    <property type="entry name" value="GT1_Gtf-like"/>
    <property type="match status" value="1"/>
</dbReference>
<protein>
    <recommendedName>
        <fullName evidence="5">Glycosyltransferase</fullName>
        <ecNumber evidence="5">2.4.1.-</ecNumber>
    </recommendedName>
</protein>
<evidence type="ECO:0000313" key="7">
    <source>
        <dbReference type="Proteomes" id="UP000824469"/>
    </source>
</evidence>
<reference evidence="6 7" key="1">
    <citation type="journal article" date="2021" name="Nat. Plants">
        <title>The Taxus genome provides insights into paclitaxel biosynthesis.</title>
        <authorList>
            <person name="Xiong X."/>
            <person name="Gou J."/>
            <person name="Liao Q."/>
            <person name="Li Y."/>
            <person name="Zhou Q."/>
            <person name="Bi G."/>
            <person name="Li C."/>
            <person name="Du R."/>
            <person name="Wang X."/>
            <person name="Sun T."/>
            <person name="Guo L."/>
            <person name="Liang H."/>
            <person name="Lu P."/>
            <person name="Wu Y."/>
            <person name="Zhang Z."/>
            <person name="Ro D.K."/>
            <person name="Shang Y."/>
            <person name="Huang S."/>
            <person name="Yan J."/>
        </authorList>
    </citation>
    <scope>NUCLEOTIDE SEQUENCE [LARGE SCALE GENOMIC DNA]</scope>
    <source>
        <strain evidence="6">Ta-2019</strain>
    </source>
</reference>
<dbReference type="SUPFAM" id="SSF53756">
    <property type="entry name" value="UDP-Glycosyltransferase/glycogen phosphorylase"/>
    <property type="match status" value="1"/>
</dbReference>
<dbReference type="Proteomes" id="UP000824469">
    <property type="component" value="Unassembled WGS sequence"/>
</dbReference>
<evidence type="ECO:0000256" key="3">
    <source>
        <dbReference type="ARBA" id="ARBA00022679"/>
    </source>
</evidence>
<dbReference type="PANTHER" id="PTHR11926">
    <property type="entry name" value="GLUCOSYL/GLUCURONOSYL TRANSFERASES"/>
    <property type="match status" value="1"/>
</dbReference>
<dbReference type="PANTHER" id="PTHR11926:SF1494">
    <property type="entry name" value="FLAVONOL 3-O-GLUCOSYLTRANSFERASE UGT76E12-RELATED"/>
    <property type="match status" value="1"/>
</dbReference>
<sequence length="492" mass="54620">MGDNGKPLHALVFPYPTQGHVTPMMQFSKSLASKGVVVTFVTTHHRHAQIAQANSSSEDPVLLEARNLGLDIRSAQISDGLPLDFDRSARFYDFMQSVDSMDEALEELMHSLNKTEPPISCVIADTLLFWSLDVTKRFGIPWISFWTQPVGVYSIYHNFHLLRSHGHYPPRGTGGLDDCIDYIPGLPKIQSRDLPSFLQLQDTSSDYVLDLLMKSFQSARRADWVLCNSFSNLEPESIKAMSTETPILTVGPLLPSSYLDSQNSRDITVRTSFLAEYQPSTWLDTKPLDSVIYVSFGSLVHVSKAQIEEIAMGLKESGQPFLWVLRPDIISSEISDCLPDGFMEETCKSQGLVVPWVPQLQVLSHPSIGGFFTHCGWNSVIESIAMGVPMLGFPLWSDQYTNCKLMVDEWKVGLRLIGGHGDNKMIHREEISSAIARLVSGEEGKEMKNGVMALRESARSAMNTGGSSEINMEALVEALKPTVHRGKQTPAN</sequence>
<dbReference type="PROSITE" id="PS00375">
    <property type="entry name" value="UDPGT"/>
    <property type="match status" value="1"/>
</dbReference>
<dbReference type="InterPro" id="IPR035595">
    <property type="entry name" value="UDP_glycos_trans_CS"/>
</dbReference>
<evidence type="ECO:0000256" key="5">
    <source>
        <dbReference type="RuleBase" id="RU362057"/>
    </source>
</evidence>
<dbReference type="EMBL" id="JAHRHJ020000006">
    <property type="protein sequence ID" value="KAH9310606.1"/>
    <property type="molecule type" value="Genomic_DNA"/>
</dbReference>
<evidence type="ECO:0000256" key="2">
    <source>
        <dbReference type="ARBA" id="ARBA00022676"/>
    </source>
</evidence>
<comment type="similarity">
    <text evidence="1 4">Belongs to the UDP-glycosyltransferase family.</text>
</comment>
<name>A0AA38FUF4_TAXCH</name>
<dbReference type="Pfam" id="PF00201">
    <property type="entry name" value="UDPGT"/>
    <property type="match status" value="1"/>
</dbReference>
<dbReference type="InterPro" id="IPR002213">
    <property type="entry name" value="UDP_glucos_trans"/>
</dbReference>
<dbReference type="FunFam" id="3.40.50.2000:FF:000078">
    <property type="entry name" value="Glycosyltransferase"/>
    <property type="match status" value="1"/>
</dbReference>
<evidence type="ECO:0000256" key="4">
    <source>
        <dbReference type="RuleBase" id="RU003718"/>
    </source>
</evidence>
<dbReference type="AlphaFoldDB" id="A0AA38FUF4"/>
<dbReference type="Gene3D" id="3.40.50.2000">
    <property type="entry name" value="Glycogen Phosphorylase B"/>
    <property type="match status" value="2"/>
</dbReference>
<evidence type="ECO:0000256" key="1">
    <source>
        <dbReference type="ARBA" id="ARBA00009995"/>
    </source>
</evidence>
<keyword evidence="7" id="KW-1185">Reference proteome</keyword>
<dbReference type="EC" id="2.4.1.-" evidence="5"/>
<dbReference type="GO" id="GO:0080043">
    <property type="term" value="F:quercetin 3-O-glucosyltransferase activity"/>
    <property type="evidence" value="ECO:0007669"/>
    <property type="project" value="TreeGrafter"/>
</dbReference>
<accession>A0AA38FUF4</accession>
<organism evidence="6 7">
    <name type="scientific">Taxus chinensis</name>
    <name type="common">Chinese yew</name>
    <name type="synonym">Taxus wallichiana var. chinensis</name>
    <dbReference type="NCBI Taxonomy" id="29808"/>
    <lineage>
        <taxon>Eukaryota</taxon>
        <taxon>Viridiplantae</taxon>
        <taxon>Streptophyta</taxon>
        <taxon>Embryophyta</taxon>
        <taxon>Tracheophyta</taxon>
        <taxon>Spermatophyta</taxon>
        <taxon>Pinopsida</taxon>
        <taxon>Pinidae</taxon>
        <taxon>Conifers II</taxon>
        <taxon>Cupressales</taxon>
        <taxon>Taxaceae</taxon>
        <taxon>Taxus</taxon>
    </lineage>
</organism>
<dbReference type="GO" id="GO:0080044">
    <property type="term" value="F:quercetin 7-O-glucosyltransferase activity"/>
    <property type="evidence" value="ECO:0007669"/>
    <property type="project" value="TreeGrafter"/>
</dbReference>
<proteinExistence type="inferred from homology"/>
<keyword evidence="3 4" id="KW-0808">Transferase</keyword>
<evidence type="ECO:0000313" key="6">
    <source>
        <dbReference type="EMBL" id="KAH9310606.1"/>
    </source>
</evidence>
<comment type="caution">
    <text evidence="6">The sequence shown here is derived from an EMBL/GenBank/DDBJ whole genome shotgun (WGS) entry which is preliminary data.</text>
</comment>